<name>A1ZN25_MICM2</name>
<protein>
    <recommendedName>
        <fullName evidence="3">DUF2927 domain-containing protein</fullName>
    </recommendedName>
</protein>
<dbReference type="InterPro" id="IPR021323">
    <property type="entry name" value="DUF2927"/>
</dbReference>
<keyword evidence="2" id="KW-1185">Reference proteome</keyword>
<gene>
    <name evidence="1" type="ORF">M23134_03467</name>
</gene>
<dbReference type="Proteomes" id="UP000004095">
    <property type="component" value="Unassembled WGS sequence"/>
</dbReference>
<organism evidence="1 2">
    <name type="scientific">Microscilla marina ATCC 23134</name>
    <dbReference type="NCBI Taxonomy" id="313606"/>
    <lineage>
        <taxon>Bacteria</taxon>
        <taxon>Pseudomonadati</taxon>
        <taxon>Bacteroidota</taxon>
        <taxon>Cytophagia</taxon>
        <taxon>Cytophagales</taxon>
        <taxon>Microscillaceae</taxon>
        <taxon>Microscilla</taxon>
    </lineage>
</organism>
<dbReference type="EMBL" id="AAWS01000017">
    <property type="protein sequence ID" value="EAY28206.1"/>
    <property type="molecule type" value="Genomic_DNA"/>
</dbReference>
<dbReference type="AlphaFoldDB" id="A1ZN25"/>
<evidence type="ECO:0000313" key="2">
    <source>
        <dbReference type="Proteomes" id="UP000004095"/>
    </source>
</evidence>
<accession>A1ZN25</accession>
<comment type="caution">
    <text evidence="1">The sequence shown here is derived from an EMBL/GenBank/DDBJ whole genome shotgun (WGS) entry which is preliminary data.</text>
</comment>
<sequence length="216" mass="24712">MCSIIALGTSSTTFAQGYSSAVKSYFKEIAVGSEFGKGRKIVKWTKDMKIFVMGEKIPALETELNKIIGELNQLIRPVRMQRVFSKAQANFFIFFGSSNDYTNKIEPNARKYANRNLALFYVYFTPQNSIDKGSMYVNTSLMKAPDTRKHLLREELTQALGLMNDSHKYTESIFYQKFSRATQYTSIDKKLIQILYSNKIRPGMSKTQVEQILATL</sequence>
<evidence type="ECO:0000313" key="1">
    <source>
        <dbReference type="EMBL" id="EAY28206.1"/>
    </source>
</evidence>
<reference evidence="1 2" key="1">
    <citation type="submission" date="2007-01" db="EMBL/GenBank/DDBJ databases">
        <authorList>
            <person name="Haygood M."/>
            <person name="Podell S."/>
            <person name="Anderson C."/>
            <person name="Hopkinson B."/>
            <person name="Roe K."/>
            <person name="Barbeau K."/>
            <person name="Gaasterland T."/>
            <person name="Ferriera S."/>
            <person name="Johnson J."/>
            <person name="Kravitz S."/>
            <person name="Beeson K."/>
            <person name="Sutton G."/>
            <person name="Rogers Y.-H."/>
            <person name="Friedman R."/>
            <person name="Frazier M."/>
            <person name="Venter J.C."/>
        </authorList>
    </citation>
    <scope>NUCLEOTIDE SEQUENCE [LARGE SCALE GENOMIC DNA]</scope>
    <source>
        <strain evidence="1 2">ATCC 23134</strain>
    </source>
</reference>
<dbReference type="eggNOG" id="ENOG50311UN">
    <property type="taxonomic scope" value="Bacteria"/>
</dbReference>
<proteinExistence type="predicted"/>
<dbReference type="Pfam" id="PF11150">
    <property type="entry name" value="DUF2927"/>
    <property type="match status" value="1"/>
</dbReference>
<evidence type="ECO:0008006" key="3">
    <source>
        <dbReference type="Google" id="ProtNLM"/>
    </source>
</evidence>